<dbReference type="Pfam" id="PF02096">
    <property type="entry name" value="60KD_IMP"/>
    <property type="match status" value="1"/>
</dbReference>
<sequence length="396" mass="45135">MYKANSSVMSYLNPKSGINNKKTKKEITLKIWKWTKIGLFLFIIISMLWGCVQMYQSDYMVNQVVDMTGTKVYAPGVSFEIIIRSLGELGGKSHITEINGQEIYEYGYNSITSWSGAFSVTHSPFYGFFVYPTAYILVGILNGFAGTLNPTLDSASQKTYGIAAFFAIFFTVLIIRSITLAFTWKSQMNQEKMSTLQLKQAEIQARYKDKKDTQSKQRQQAETMALYKKEGLSPMSAMAGSFASLPFLFAIYAIIRSTRALKIATIGEISLIEQPWSQVTQGNWIYFTLLAVYLPLQIFSMLLPTLLQYHKNKSKSLTEAQRKSRKRQLIMQLVMSAVFIFVVATVASGVAIYWILSSGFQIAQTLGFHFYHESRKNRGSREQQRRLRQLQQIKKK</sequence>
<gene>
    <name evidence="12" type="primary">yidC</name>
    <name evidence="12" type="ORF">ESOMN_v1c07270</name>
</gene>
<evidence type="ECO:0000256" key="4">
    <source>
        <dbReference type="ARBA" id="ARBA00022692"/>
    </source>
</evidence>
<keyword evidence="6 10" id="KW-1133">Transmembrane helix</keyword>
<keyword evidence="4 9" id="KW-0812">Transmembrane</keyword>
<dbReference type="CDD" id="cd20070">
    <property type="entry name" value="5TM_YidC_Alb3"/>
    <property type="match status" value="1"/>
</dbReference>
<dbReference type="GO" id="GO:0032977">
    <property type="term" value="F:membrane insertase activity"/>
    <property type="evidence" value="ECO:0007669"/>
    <property type="project" value="InterPro"/>
</dbReference>
<evidence type="ECO:0000259" key="11">
    <source>
        <dbReference type="Pfam" id="PF02096"/>
    </source>
</evidence>
<evidence type="ECO:0000256" key="2">
    <source>
        <dbReference type="ARBA" id="ARBA00022448"/>
    </source>
</evidence>
<feature type="transmembrane region" description="Helical" evidence="10">
    <location>
        <begin position="237"/>
        <end position="255"/>
    </location>
</feature>
<feature type="domain" description="Membrane insertase YidC/Oxa/ALB C-terminal" evidence="11">
    <location>
        <begin position="166"/>
        <end position="366"/>
    </location>
</feature>
<dbReference type="GO" id="GO:0005886">
    <property type="term" value="C:plasma membrane"/>
    <property type="evidence" value="ECO:0007669"/>
    <property type="project" value="UniProtKB-SubCell"/>
</dbReference>
<dbReference type="RefSeq" id="WP_024863622.1">
    <property type="nucleotide sequence ID" value="NZ_CP024965.1"/>
</dbReference>
<dbReference type="PANTHER" id="PTHR12428">
    <property type="entry name" value="OXA1"/>
    <property type="match status" value="1"/>
</dbReference>
<evidence type="ECO:0000256" key="7">
    <source>
        <dbReference type="ARBA" id="ARBA00023136"/>
    </source>
</evidence>
<feature type="transmembrane region" description="Helical" evidence="10">
    <location>
        <begin position="160"/>
        <end position="184"/>
    </location>
</feature>
<evidence type="ECO:0000256" key="10">
    <source>
        <dbReference type="SAM" id="Phobius"/>
    </source>
</evidence>
<dbReference type="GO" id="GO:0015031">
    <property type="term" value="P:protein transport"/>
    <property type="evidence" value="ECO:0007669"/>
    <property type="project" value="UniProtKB-KW"/>
</dbReference>
<evidence type="ECO:0000313" key="13">
    <source>
        <dbReference type="Proteomes" id="UP000232230"/>
    </source>
</evidence>
<feature type="transmembrane region" description="Helical" evidence="10">
    <location>
        <begin position="31"/>
        <end position="52"/>
    </location>
</feature>
<keyword evidence="13" id="KW-1185">Reference proteome</keyword>
<feature type="transmembrane region" description="Helical" evidence="10">
    <location>
        <begin position="284"/>
        <end position="307"/>
    </location>
</feature>
<dbReference type="InterPro" id="IPR028055">
    <property type="entry name" value="YidC/Oxa/ALB_C"/>
</dbReference>
<keyword evidence="5" id="KW-0653">Protein transport</keyword>
<feature type="transmembrane region" description="Helical" evidence="10">
    <location>
        <begin position="328"/>
        <end position="346"/>
    </location>
</feature>
<feature type="transmembrane region" description="Helical" evidence="10">
    <location>
        <begin position="125"/>
        <end position="148"/>
    </location>
</feature>
<dbReference type="KEGG" id="esx:ESOMN_v1c07270"/>
<dbReference type="Proteomes" id="UP000232230">
    <property type="component" value="Chromosome"/>
</dbReference>
<evidence type="ECO:0000256" key="5">
    <source>
        <dbReference type="ARBA" id="ARBA00022927"/>
    </source>
</evidence>
<keyword evidence="2" id="KW-0813">Transport</keyword>
<dbReference type="InterPro" id="IPR001708">
    <property type="entry name" value="YidC/ALB3/OXA1/COX18"/>
</dbReference>
<keyword evidence="3" id="KW-1003">Cell membrane</keyword>
<comment type="subcellular location">
    <subcellularLocation>
        <location evidence="1">Cell membrane</location>
        <topology evidence="1">Multi-pass membrane protein</topology>
    </subcellularLocation>
    <subcellularLocation>
        <location evidence="9">Membrane</location>
        <topology evidence="9">Multi-pass membrane protein</topology>
    </subcellularLocation>
</comment>
<protein>
    <submittedName>
        <fullName evidence="12">Membrane protein insertase YidC</fullName>
    </submittedName>
</protein>
<dbReference type="NCBIfam" id="TIGR03592">
    <property type="entry name" value="yidC_oxa1_cterm"/>
    <property type="match status" value="1"/>
</dbReference>
<accession>A0A2K8NZ58</accession>
<evidence type="ECO:0000256" key="8">
    <source>
        <dbReference type="ARBA" id="ARBA00023186"/>
    </source>
</evidence>
<dbReference type="NCBIfam" id="NF002570">
    <property type="entry name" value="PRK02201.1-5"/>
    <property type="match status" value="1"/>
</dbReference>
<dbReference type="EMBL" id="CP024965">
    <property type="protein sequence ID" value="ATZ19109.1"/>
    <property type="molecule type" value="Genomic_DNA"/>
</dbReference>
<dbReference type="PANTHER" id="PTHR12428:SF65">
    <property type="entry name" value="CYTOCHROME C OXIDASE ASSEMBLY PROTEIN COX18, MITOCHONDRIAL"/>
    <property type="match status" value="1"/>
</dbReference>
<proteinExistence type="inferred from homology"/>
<keyword evidence="8" id="KW-0143">Chaperone</keyword>
<evidence type="ECO:0000256" key="6">
    <source>
        <dbReference type="ARBA" id="ARBA00022989"/>
    </source>
</evidence>
<dbReference type="GO" id="GO:0051205">
    <property type="term" value="P:protein insertion into membrane"/>
    <property type="evidence" value="ECO:0007669"/>
    <property type="project" value="TreeGrafter"/>
</dbReference>
<evidence type="ECO:0000256" key="3">
    <source>
        <dbReference type="ARBA" id="ARBA00022475"/>
    </source>
</evidence>
<organism evidence="12 13">
    <name type="scientific">Williamsoniiplasma somnilux</name>
    <dbReference type="NCBI Taxonomy" id="215578"/>
    <lineage>
        <taxon>Bacteria</taxon>
        <taxon>Bacillati</taxon>
        <taxon>Mycoplasmatota</taxon>
        <taxon>Mollicutes</taxon>
        <taxon>Entomoplasmatales</taxon>
        <taxon>Williamsoniiplasma</taxon>
    </lineage>
</organism>
<evidence type="ECO:0000256" key="9">
    <source>
        <dbReference type="RuleBase" id="RU003945"/>
    </source>
</evidence>
<comment type="similarity">
    <text evidence="9">Belongs to the OXA1/ALB3/YidC family.</text>
</comment>
<dbReference type="AlphaFoldDB" id="A0A2K8NZ58"/>
<reference evidence="12 13" key="1">
    <citation type="submission" date="2017-11" db="EMBL/GenBank/DDBJ databases">
        <title>Genome sequence of Entomoplasma somnilux PYAN-1 (ATCC 49194).</title>
        <authorList>
            <person name="Lo W.-S."/>
            <person name="Gasparich G.E."/>
            <person name="Kuo C.-H."/>
        </authorList>
    </citation>
    <scope>NUCLEOTIDE SEQUENCE [LARGE SCALE GENOMIC DNA]</scope>
    <source>
        <strain evidence="12 13">PYAN-1</strain>
    </source>
</reference>
<keyword evidence="7 10" id="KW-0472">Membrane</keyword>
<dbReference type="InterPro" id="IPR047196">
    <property type="entry name" value="YidC_ALB_C"/>
</dbReference>
<name>A0A2K8NZ58_9MOLU</name>
<evidence type="ECO:0000313" key="12">
    <source>
        <dbReference type="EMBL" id="ATZ19109.1"/>
    </source>
</evidence>
<evidence type="ECO:0000256" key="1">
    <source>
        <dbReference type="ARBA" id="ARBA00004651"/>
    </source>
</evidence>